<name>A0A7G3ANB1_LUTLO</name>
<dbReference type="InterPro" id="IPR042378">
    <property type="entry name" value="IDD"/>
</dbReference>
<dbReference type="PANTHER" id="PTHR15256">
    <property type="entry name" value="INTEGRAL MEMBRANE PROTEIN DGCR2/IDD"/>
    <property type="match status" value="1"/>
</dbReference>
<sequence>MIFPNFPILPIVVFIIDHFREAQGVSQNMGEFCLDIYGKNINQGAHYVPGPDNCQLCICDNGSPRGCKVVLCKPPQNCKSFQMGNSCCEFICLDDNLTNSQERGSDLGI</sequence>
<dbReference type="GeneID" id="129786628"/>
<dbReference type="OrthoDB" id="6288751at2759"/>
<evidence type="ECO:0000313" key="1">
    <source>
        <dbReference type="EMBL" id="MBC1173338.1"/>
    </source>
</evidence>
<protein>
    <submittedName>
        <fullName evidence="1">Putative secreted protein</fullName>
    </submittedName>
</protein>
<dbReference type="AlphaFoldDB" id="A0A7G3ANB1"/>
<dbReference type="GO" id="GO:0016020">
    <property type="term" value="C:membrane"/>
    <property type="evidence" value="ECO:0007669"/>
    <property type="project" value="TreeGrafter"/>
</dbReference>
<organism evidence="1">
    <name type="scientific">Lutzomyia longipalpis</name>
    <name type="common">Sand fly</name>
    <dbReference type="NCBI Taxonomy" id="7200"/>
    <lineage>
        <taxon>Eukaryota</taxon>
        <taxon>Metazoa</taxon>
        <taxon>Ecdysozoa</taxon>
        <taxon>Arthropoda</taxon>
        <taxon>Hexapoda</taxon>
        <taxon>Insecta</taxon>
        <taxon>Pterygota</taxon>
        <taxon>Neoptera</taxon>
        <taxon>Endopterygota</taxon>
        <taxon>Diptera</taxon>
        <taxon>Nematocera</taxon>
        <taxon>Psychodoidea</taxon>
        <taxon>Psychodidae</taxon>
        <taxon>Lutzomyia</taxon>
        <taxon>Lutzomyia</taxon>
    </lineage>
</organism>
<accession>A0A7G3ANB1</accession>
<dbReference type="KEGG" id="lll:129786628"/>
<reference evidence="1" key="1">
    <citation type="journal article" date="2020" name="BMC">
        <title>Leishmania infection induces a limited differential gene expression in the sand fly midgut.</title>
        <authorList>
            <person name="Coutinho-Abreu I.V."/>
            <person name="Serafim T.D."/>
            <person name="Meneses C."/>
            <person name="Kamhawi S."/>
            <person name="Oliveira F."/>
            <person name="Valenzuela J.G."/>
        </authorList>
    </citation>
    <scope>NUCLEOTIDE SEQUENCE</scope>
    <source>
        <strain evidence="1">Jacobina</strain>
        <tissue evidence="1">Midgut</tissue>
    </source>
</reference>
<dbReference type="VEuPathDB" id="VectorBase:LLONM1_003096"/>
<proteinExistence type="predicted"/>
<dbReference type="SUPFAM" id="SSF57603">
    <property type="entry name" value="FnI-like domain"/>
    <property type="match status" value="1"/>
</dbReference>
<dbReference type="PANTHER" id="PTHR15256:SF6">
    <property type="entry name" value="INTEGRAL MEMBRANE PROTEIN DGCR2_IDD"/>
    <property type="match status" value="1"/>
</dbReference>
<dbReference type="RefSeq" id="XP_055677726.1">
    <property type="nucleotide sequence ID" value="XM_055821751.1"/>
</dbReference>
<dbReference type="EMBL" id="GITU01004635">
    <property type="protein sequence ID" value="MBC1173338.1"/>
    <property type="molecule type" value="Transcribed_RNA"/>
</dbReference>